<dbReference type="InterPro" id="IPR018509">
    <property type="entry name" value="DHquinase_II_CS"/>
</dbReference>
<dbReference type="NCBIfam" id="NF003805">
    <property type="entry name" value="PRK05395.1-2"/>
    <property type="match status" value="1"/>
</dbReference>
<sequence>MKITIINGPNLNLLGKREPEIYGSRSFEDYFETLVQKYPELELNYYQSNVEGELVNKLHEVGFEHDAILMNAGAYTHTSVALSDAIAGINTPVLEIHISNIYKRETFRHKSIISKECVGMIAGLGLKGYELGLNYFIDNKKENA</sequence>
<protein>
    <recommendedName>
        <fullName evidence="6 8">3-dehydroquinate dehydratase</fullName>
        <shortName evidence="8">3-dehydroquinase</shortName>
        <ecNumber evidence="6 8">4.2.1.10</ecNumber>
    </recommendedName>
    <alternativeName>
        <fullName evidence="8">Type II DHQase</fullName>
    </alternativeName>
</protein>
<evidence type="ECO:0000313" key="13">
    <source>
        <dbReference type="Proteomes" id="UP000036520"/>
    </source>
</evidence>
<keyword evidence="7 8" id="KW-0456">Lyase</keyword>
<dbReference type="GO" id="GO:0009423">
    <property type="term" value="P:chorismate biosynthetic process"/>
    <property type="evidence" value="ECO:0007669"/>
    <property type="project" value="UniProtKB-UniRule"/>
</dbReference>
<dbReference type="RefSeq" id="WP_048641458.1">
    <property type="nucleotide sequence ID" value="NZ_CAXBGM010000091.1"/>
</dbReference>
<dbReference type="NCBIfam" id="NF003807">
    <property type="entry name" value="PRK05395.1-4"/>
    <property type="match status" value="1"/>
</dbReference>
<feature type="binding site" evidence="8 10">
    <location>
        <position position="108"/>
    </location>
    <ligand>
        <name>substrate</name>
    </ligand>
</feature>
<accession>A0A0H4PA59</accession>
<evidence type="ECO:0000256" key="4">
    <source>
        <dbReference type="ARBA" id="ARBA00011037"/>
    </source>
</evidence>
<dbReference type="GO" id="GO:0008652">
    <property type="term" value="P:amino acid biosynthetic process"/>
    <property type="evidence" value="ECO:0007669"/>
    <property type="project" value="UniProtKB-KW"/>
</dbReference>
<name>A0A0H4PA59_9BACT</name>
<evidence type="ECO:0000256" key="3">
    <source>
        <dbReference type="ARBA" id="ARBA00004902"/>
    </source>
</evidence>
<evidence type="ECO:0000256" key="9">
    <source>
        <dbReference type="PIRSR" id="PIRSR001399-1"/>
    </source>
</evidence>
<dbReference type="GO" id="GO:0009073">
    <property type="term" value="P:aromatic amino acid family biosynthetic process"/>
    <property type="evidence" value="ECO:0007669"/>
    <property type="project" value="UniProtKB-KW"/>
</dbReference>
<comment type="pathway">
    <text evidence="3 8">Metabolic intermediate biosynthesis; chorismate biosynthesis; chorismate from D-erythrose 4-phosphate and phosphoenolpyruvate: step 3/7.</text>
</comment>
<reference evidence="12 13" key="1">
    <citation type="submission" date="2015-07" db="EMBL/GenBank/DDBJ databases">
        <authorList>
            <person name="Kim K.M."/>
        </authorList>
    </citation>
    <scope>NUCLEOTIDE SEQUENCE [LARGE SCALE GENOMIC DNA]</scope>
    <source>
        <strain evidence="12 13">KCTC 12363</strain>
    </source>
</reference>
<evidence type="ECO:0000256" key="6">
    <source>
        <dbReference type="ARBA" id="ARBA00012060"/>
    </source>
</evidence>
<dbReference type="InterPro" id="IPR001874">
    <property type="entry name" value="DHquinase_II"/>
</dbReference>
<dbReference type="Pfam" id="PF01220">
    <property type="entry name" value="DHquinase_II"/>
    <property type="match status" value="1"/>
</dbReference>
<dbReference type="UniPathway" id="UPA00053">
    <property type="reaction ID" value="UER00086"/>
</dbReference>
<dbReference type="CDD" id="cd00466">
    <property type="entry name" value="DHQase_II"/>
    <property type="match status" value="1"/>
</dbReference>
<dbReference type="PIRSF" id="PIRSF001399">
    <property type="entry name" value="DHquinase_II"/>
    <property type="match status" value="1"/>
</dbReference>
<dbReference type="InterPro" id="IPR036441">
    <property type="entry name" value="DHquinase_II_sf"/>
</dbReference>
<gene>
    <name evidence="8" type="primary">aroQ</name>
    <name evidence="12" type="ORF">CA2015_1644</name>
</gene>
<dbReference type="PROSITE" id="PS01029">
    <property type="entry name" value="DEHYDROQUINASE_II"/>
    <property type="match status" value="1"/>
</dbReference>
<comment type="function">
    <text evidence="2 8">Catalyzes a trans-dehydration via an enolate intermediate.</text>
</comment>
<evidence type="ECO:0000256" key="2">
    <source>
        <dbReference type="ARBA" id="ARBA00003924"/>
    </source>
</evidence>
<keyword evidence="8" id="KW-0028">Amino-acid biosynthesis</keyword>
<dbReference type="PATRIC" id="fig|320787.5.peg.1812"/>
<keyword evidence="13" id="KW-1185">Reference proteome</keyword>
<dbReference type="EC" id="4.2.1.10" evidence="6 8"/>
<evidence type="ECO:0000313" key="12">
    <source>
        <dbReference type="EMBL" id="AKP51079.1"/>
    </source>
</evidence>
<evidence type="ECO:0000256" key="7">
    <source>
        <dbReference type="ARBA" id="ARBA00023239"/>
    </source>
</evidence>
<dbReference type="PANTHER" id="PTHR21272:SF3">
    <property type="entry name" value="CATABOLIC 3-DEHYDROQUINASE"/>
    <property type="match status" value="1"/>
</dbReference>
<evidence type="ECO:0000256" key="8">
    <source>
        <dbReference type="HAMAP-Rule" id="MF_00169"/>
    </source>
</evidence>
<dbReference type="GO" id="GO:0003855">
    <property type="term" value="F:3-dehydroquinate dehydratase activity"/>
    <property type="evidence" value="ECO:0007669"/>
    <property type="project" value="UniProtKB-UniRule"/>
</dbReference>
<evidence type="ECO:0000256" key="10">
    <source>
        <dbReference type="PIRSR" id="PIRSR001399-2"/>
    </source>
</evidence>
<dbReference type="STRING" id="320787.CA2015_1644"/>
<feature type="binding site" evidence="8 10">
    <location>
        <begin position="98"/>
        <end position="99"/>
    </location>
    <ligand>
        <name>substrate</name>
    </ligand>
</feature>
<feature type="site" description="Transition state stabilizer" evidence="8 11">
    <location>
        <position position="17"/>
    </location>
</feature>
<evidence type="ECO:0000256" key="5">
    <source>
        <dbReference type="ARBA" id="ARBA00011193"/>
    </source>
</evidence>
<keyword evidence="8" id="KW-0057">Aromatic amino acid biosynthesis</keyword>
<feature type="active site" description="Proton acceptor" evidence="8 9">
    <location>
        <position position="22"/>
    </location>
</feature>
<evidence type="ECO:0000256" key="11">
    <source>
        <dbReference type="PIRSR" id="PIRSR001399-3"/>
    </source>
</evidence>
<dbReference type="NCBIfam" id="NF003806">
    <property type="entry name" value="PRK05395.1-3"/>
    <property type="match status" value="1"/>
</dbReference>
<dbReference type="NCBIfam" id="TIGR01088">
    <property type="entry name" value="aroQ"/>
    <property type="match status" value="1"/>
</dbReference>
<comment type="similarity">
    <text evidence="4 8">Belongs to the type-II 3-dehydroquinase family.</text>
</comment>
<organism evidence="12 13">
    <name type="scientific">Cyclobacterium amurskyense</name>
    <dbReference type="NCBI Taxonomy" id="320787"/>
    <lineage>
        <taxon>Bacteria</taxon>
        <taxon>Pseudomonadati</taxon>
        <taxon>Bacteroidota</taxon>
        <taxon>Cytophagia</taxon>
        <taxon>Cytophagales</taxon>
        <taxon>Cyclobacteriaceae</taxon>
        <taxon>Cyclobacterium</taxon>
    </lineage>
</organism>
<dbReference type="KEGG" id="camu:CA2015_1644"/>
<dbReference type="EMBL" id="CP012040">
    <property type="protein sequence ID" value="AKP51079.1"/>
    <property type="molecule type" value="Genomic_DNA"/>
</dbReference>
<proteinExistence type="inferred from homology"/>
<dbReference type="PANTHER" id="PTHR21272">
    <property type="entry name" value="CATABOLIC 3-DEHYDROQUINASE"/>
    <property type="match status" value="1"/>
</dbReference>
<feature type="binding site" evidence="8 10">
    <location>
        <position position="84"/>
    </location>
    <ligand>
        <name>substrate</name>
    </ligand>
</feature>
<dbReference type="OrthoDB" id="9790793at2"/>
<dbReference type="Gene3D" id="3.40.50.9100">
    <property type="entry name" value="Dehydroquinase, class II"/>
    <property type="match status" value="1"/>
</dbReference>
<dbReference type="SUPFAM" id="SSF52304">
    <property type="entry name" value="Type II 3-dehydroquinate dehydratase"/>
    <property type="match status" value="1"/>
</dbReference>
<feature type="active site" description="Proton donor" evidence="8 9">
    <location>
        <position position="97"/>
    </location>
</feature>
<comment type="catalytic activity">
    <reaction evidence="1 8">
        <text>3-dehydroquinate = 3-dehydroshikimate + H2O</text>
        <dbReference type="Rhea" id="RHEA:21096"/>
        <dbReference type="ChEBI" id="CHEBI:15377"/>
        <dbReference type="ChEBI" id="CHEBI:16630"/>
        <dbReference type="ChEBI" id="CHEBI:32364"/>
        <dbReference type="EC" id="4.2.1.10"/>
    </reaction>
</comment>
<comment type="subunit">
    <text evidence="5 8">Homododecamer.</text>
</comment>
<evidence type="ECO:0000256" key="1">
    <source>
        <dbReference type="ARBA" id="ARBA00001864"/>
    </source>
</evidence>
<dbReference type="HAMAP" id="MF_00169">
    <property type="entry name" value="AroQ"/>
    <property type="match status" value="1"/>
</dbReference>
<dbReference type="GO" id="GO:0019631">
    <property type="term" value="P:quinate catabolic process"/>
    <property type="evidence" value="ECO:0007669"/>
    <property type="project" value="TreeGrafter"/>
</dbReference>
<dbReference type="AlphaFoldDB" id="A0A0H4PA59"/>
<dbReference type="Proteomes" id="UP000036520">
    <property type="component" value="Chromosome"/>
</dbReference>
<feature type="binding site" evidence="8 10">
    <location>
        <position position="71"/>
    </location>
    <ligand>
        <name>substrate</name>
    </ligand>
</feature>
<feature type="binding site" evidence="8 10">
    <location>
        <position position="77"/>
    </location>
    <ligand>
        <name>substrate</name>
    </ligand>
</feature>